<reference evidence="3" key="1">
    <citation type="submission" date="2022-04" db="EMBL/GenBank/DDBJ databases">
        <authorList>
            <person name="Criscuolo A."/>
        </authorList>
    </citation>
    <scope>NUCLEOTIDE SEQUENCE</scope>
    <source>
        <strain evidence="3">CIP111895</strain>
    </source>
</reference>
<accession>A0ABM9EXD7</accession>
<dbReference type="InterPro" id="IPR036525">
    <property type="entry name" value="Tubulin/FtsZ_GTPase_sf"/>
</dbReference>
<evidence type="ECO:0000313" key="3">
    <source>
        <dbReference type="EMBL" id="CAH2716830.1"/>
    </source>
</evidence>
<dbReference type="Gene3D" id="3.40.50.1440">
    <property type="entry name" value="Tubulin/FtsZ, GTPase domain"/>
    <property type="match status" value="1"/>
</dbReference>
<keyword evidence="4" id="KW-1185">Reference proteome</keyword>
<comment type="caution">
    <text evidence="3">The sequence shown here is derived from an EMBL/GenBank/DDBJ whole genome shotgun (WGS) entry which is preliminary data.</text>
</comment>
<organism evidence="3 4">
    <name type="scientific">Neobacillus rhizosphaerae</name>
    <dbReference type="NCBI Taxonomy" id="2880965"/>
    <lineage>
        <taxon>Bacteria</taxon>
        <taxon>Bacillati</taxon>
        <taxon>Bacillota</taxon>
        <taxon>Bacilli</taxon>
        <taxon>Bacillales</taxon>
        <taxon>Bacillaceae</taxon>
        <taxon>Neobacillus</taxon>
    </lineage>
</organism>
<evidence type="ECO:0000256" key="1">
    <source>
        <dbReference type="SAM" id="MobiDB-lite"/>
    </source>
</evidence>
<name>A0ABM9EXD7_9BACI</name>
<protein>
    <submittedName>
        <fullName evidence="3">Tubulin-like protein CetZ</fullName>
    </submittedName>
</protein>
<sequence>MNSIGILGVGQAGGNIAEIASTMGFQTALINTNQRDGLVNTRVDRKYFVPGFNGAGQDRSIGLRAVNENYREIIDFVQRSFKNIKLLFVAFSTDGGTGSGMSPLLIDLLLDQLPGVNIGAIAIVPDRNVIAGNRINATECIEEISKIDSLSSLFLVDNDQMRKLNPQSSKHQIYLSSNHQVMEAIHTVLQVTKKSSFYGNFDETDLMNILGTRGVTLISSATITDVKTTSEVSSKIQQSWANSIFCPVESTGVIRAGLIYEGPEKMAKLINVPSIFERVGEPLELFEGTYISESDPTITTILAGMPFPTRRLLALEESLEKNKDRLQSLVNKEQTQKYESRISWASNLKAKTPQRQTGSVSSKLSKYQR</sequence>
<dbReference type="EMBL" id="CALBWS010000033">
    <property type="protein sequence ID" value="CAH2716830.1"/>
    <property type="molecule type" value="Genomic_DNA"/>
</dbReference>
<dbReference type="Pfam" id="PF00091">
    <property type="entry name" value="Tubulin"/>
    <property type="match status" value="1"/>
</dbReference>
<proteinExistence type="predicted"/>
<dbReference type="SUPFAM" id="SSF52490">
    <property type="entry name" value="Tubulin nucleotide-binding domain-like"/>
    <property type="match status" value="1"/>
</dbReference>
<feature type="region of interest" description="Disordered" evidence="1">
    <location>
        <begin position="349"/>
        <end position="369"/>
    </location>
</feature>
<feature type="compositionally biased region" description="Polar residues" evidence="1">
    <location>
        <begin position="353"/>
        <end position="369"/>
    </location>
</feature>
<dbReference type="SMART" id="SM00864">
    <property type="entry name" value="Tubulin"/>
    <property type="match status" value="1"/>
</dbReference>
<dbReference type="RefSeq" id="WP_248737066.1">
    <property type="nucleotide sequence ID" value="NZ_CALBWS010000033.1"/>
</dbReference>
<gene>
    <name evidence="3" type="primary">cetZ</name>
    <name evidence="3" type="ORF">BACCIP111895_04018</name>
</gene>
<dbReference type="InterPro" id="IPR003008">
    <property type="entry name" value="Tubulin_FtsZ_GTPase"/>
</dbReference>
<dbReference type="Proteomes" id="UP000838308">
    <property type="component" value="Unassembled WGS sequence"/>
</dbReference>
<feature type="domain" description="Tubulin/FtsZ GTPase" evidence="2">
    <location>
        <begin position="3"/>
        <end position="196"/>
    </location>
</feature>
<evidence type="ECO:0000313" key="4">
    <source>
        <dbReference type="Proteomes" id="UP000838308"/>
    </source>
</evidence>
<evidence type="ECO:0000259" key="2">
    <source>
        <dbReference type="SMART" id="SM00864"/>
    </source>
</evidence>